<evidence type="ECO:0000313" key="2">
    <source>
        <dbReference type="Proteomes" id="UP000322983"/>
    </source>
</evidence>
<gene>
    <name evidence="1" type="ORF">IC006_0410</name>
</gene>
<dbReference type="Proteomes" id="UP000322983">
    <property type="component" value="Chromosome"/>
</dbReference>
<name>A0A510DSG0_9CREN</name>
<dbReference type="AlphaFoldDB" id="A0A510DSG0"/>
<accession>A0A510DSG0</accession>
<organism evidence="1 2">
    <name type="scientific">Sulfuracidifex tepidarius</name>
    <dbReference type="NCBI Taxonomy" id="1294262"/>
    <lineage>
        <taxon>Archaea</taxon>
        <taxon>Thermoproteota</taxon>
        <taxon>Thermoprotei</taxon>
        <taxon>Sulfolobales</taxon>
        <taxon>Sulfolobaceae</taxon>
        <taxon>Sulfuracidifex</taxon>
    </lineage>
</organism>
<evidence type="ECO:0000313" key="1">
    <source>
        <dbReference type="EMBL" id="BBG23126.1"/>
    </source>
</evidence>
<sequence>MIGNYVIQNYFYSVDGDVSILSDQNSWTKISYCLSHIST</sequence>
<dbReference type="KEGG" id="step:IC006_0410"/>
<proteinExistence type="predicted"/>
<dbReference type="EMBL" id="AP018929">
    <property type="protein sequence ID" value="BBG23126.1"/>
    <property type="molecule type" value="Genomic_DNA"/>
</dbReference>
<reference evidence="1 2" key="1">
    <citation type="journal article" date="2020" name="Int. J. Syst. Evol. Microbiol.">
        <title>Sulfuracidifex tepidarius gen. nov., sp. nov. and transfer of Sulfolobus metallicus Huber and Stetter 1992 to the genus Sulfuracidifex as Sulfuracidifex metallicus comb. nov.</title>
        <authorList>
            <person name="Itoh T."/>
            <person name="Miura T."/>
            <person name="Sakai H.D."/>
            <person name="Kato S."/>
            <person name="Ohkuma M."/>
            <person name="Takashina T."/>
        </authorList>
    </citation>
    <scope>NUCLEOTIDE SEQUENCE [LARGE SCALE GENOMIC DNA]</scope>
    <source>
        <strain evidence="1 2">IC-006</strain>
    </source>
</reference>
<keyword evidence="2" id="KW-1185">Reference proteome</keyword>
<protein>
    <submittedName>
        <fullName evidence="1">Uncharacterized protein</fullName>
    </submittedName>
</protein>